<keyword evidence="8" id="KW-0133">Cell shape</keyword>
<feature type="active site" description="Proton acceptor" evidence="12">
    <location>
        <position position="25"/>
    </location>
</feature>
<dbReference type="InterPro" id="IPR018044">
    <property type="entry name" value="Peptidase_S11"/>
</dbReference>
<dbReference type="UniPathway" id="UPA00219"/>
<dbReference type="eggNOG" id="COG1686">
    <property type="taxonomic scope" value="Bacteria"/>
</dbReference>
<keyword evidence="10" id="KW-0961">Cell wall biogenesis/degradation</keyword>
<dbReference type="InterPro" id="IPR012907">
    <property type="entry name" value="Peptidase_S11_C"/>
</dbReference>
<evidence type="ECO:0000259" key="15">
    <source>
        <dbReference type="SMART" id="SM00936"/>
    </source>
</evidence>
<evidence type="ECO:0000256" key="14">
    <source>
        <dbReference type="RuleBase" id="RU004016"/>
    </source>
</evidence>
<dbReference type="PRINTS" id="PR00725">
    <property type="entry name" value="DADACBPTASE1"/>
</dbReference>
<dbReference type="InterPro" id="IPR012338">
    <property type="entry name" value="Beta-lactam/transpept-like"/>
</dbReference>
<evidence type="ECO:0000313" key="16">
    <source>
        <dbReference type="EMBL" id="EAR23307.1"/>
    </source>
</evidence>
<evidence type="ECO:0000256" key="3">
    <source>
        <dbReference type="ARBA" id="ARBA00012448"/>
    </source>
</evidence>
<protein>
    <recommendedName>
        <fullName evidence="3">serine-type D-Ala-D-Ala carboxypeptidase</fullName>
        <ecNumber evidence="3">3.4.16.4</ecNumber>
    </recommendedName>
</protein>
<evidence type="ECO:0000256" key="10">
    <source>
        <dbReference type="ARBA" id="ARBA00023316"/>
    </source>
</evidence>
<dbReference type="SMART" id="SM00936">
    <property type="entry name" value="PBP5_C"/>
    <property type="match status" value="1"/>
</dbReference>
<dbReference type="PANTHER" id="PTHR21581:SF6">
    <property type="entry name" value="TRAFFICKING PROTEIN PARTICLE COMPLEX SUBUNIT 12"/>
    <property type="match status" value="1"/>
</dbReference>
<accession>A4BLW9</accession>
<evidence type="ECO:0000256" key="11">
    <source>
        <dbReference type="ARBA" id="ARBA00034000"/>
    </source>
</evidence>
<keyword evidence="5" id="KW-0645">Protease</keyword>
<keyword evidence="6" id="KW-0732">Signal</keyword>
<comment type="pathway">
    <text evidence="1">Cell wall biogenesis; peptidoglycan biosynthesis.</text>
</comment>
<feature type="binding site" evidence="13">
    <location>
        <position position="184"/>
    </location>
    <ligand>
        <name>substrate</name>
    </ligand>
</feature>
<dbReference type="HOGENOM" id="CLU_027070_8_1_6"/>
<dbReference type="Gene3D" id="2.60.410.10">
    <property type="entry name" value="D-Ala-D-Ala carboxypeptidase, C-terminal domain"/>
    <property type="match status" value="1"/>
</dbReference>
<dbReference type="EMBL" id="AAOF01000001">
    <property type="protein sequence ID" value="EAR23307.1"/>
    <property type="molecule type" value="Genomic_DNA"/>
</dbReference>
<dbReference type="GO" id="GO:0008360">
    <property type="term" value="P:regulation of cell shape"/>
    <property type="evidence" value="ECO:0007669"/>
    <property type="project" value="UniProtKB-KW"/>
</dbReference>
<comment type="catalytic activity">
    <reaction evidence="11">
        <text>Preferential cleavage: (Ac)2-L-Lys-D-Ala-|-D-Ala. Also transpeptidation of peptidyl-alanyl moieties that are N-acyl substituents of D-alanine.</text>
        <dbReference type="EC" id="3.4.16.4"/>
    </reaction>
</comment>
<evidence type="ECO:0000256" key="8">
    <source>
        <dbReference type="ARBA" id="ARBA00022960"/>
    </source>
</evidence>
<organism evidence="16 17">
    <name type="scientific">Nitrococcus mobilis Nb-231</name>
    <dbReference type="NCBI Taxonomy" id="314278"/>
    <lineage>
        <taxon>Bacteria</taxon>
        <taxon>Pseudomonadati</taxon>
        <taxon>Pseudomonadota</taxon>
        <taxon>Gammaproteobacteria</taxon>
        <taxon>Chromatiales</taxon>
        <taxon>Ectothiorhodospiraceae</taxon>
        <taxon>Nitrococcus</taxon>
    </lineage>
</organism>
<keyword evidence="9" id="KW-0573">Peptidoglycan synthesis</keyword>
<feature type="active site" evidence="12">
    <location>
        <position position="82"/>
    </location>
</feature>
<feature type="domain" description="Peptidase S11 D-Ala-D-Ala carboxypeptidase A C-terminal" evidence="15">
    <location>
        <begin position="234"/>
        <end position="324"/>
    </location>
</feature>
<name>A4BLW9_9GAMM</name>
<gene>
    <name evidence="16" type="ORF">NB231_15843</name>
</gene>
<keyword evidence="7" id="KW-0378">Hydrolase</keyword>
<sequence>MDHDSNQVLVEVNVDKRHDPASLTKMMTAYVVFSELKSKHIAIDDQVTVSEKAWREPGSRMFIEVGDKVPVKALLQGMIVQSGNDASVALAEHVAGNESTFAQVMNQYARTLGMEHTHYVNATGLPDPKHYTTAHDTALLSQALMRDFPQYHSMFAEKKYTYNGIEQYNRNKLLWRDPSVDGLKTGHTEAAGYCLASSAERDNMRLISVVMGAGSEEARLSDTQALLNYGFRFFKTHLLYQAGQSLTKARVWKGALEMLPLGLTHDLFVTIPEHQYDNLKASMNVDNLLMAPVTRGEQYGKVNVQLNGQTISSEPLVALEDISEGGIWRRMTDEVLLILQ</sequence>
<reference evidence="16 17" key="1">
    <citation type="submission" date="2006-02" db="EMBL/GenBank/DDBJ databases">
        <authorList>
            <person name="Waterbury J."/>
            <person name="Ferriera S."/>
            <person name="Johnson J."/>
            <person name="Kravitz S."/>
            <person name="Halpern A."/>
            <person name="Remington K."/>
            <person name="Beeson K."/>
            <person name="Tran B."/>
            <person name="Rogers Y.-H."/>
            <person name="Friedman R."/>
            <person name="Venter J.C."/>
        </authorList>
    </citation>
    <scope>NUCLEOTIDE SEQUENCE [LARGE SCALE GENOMIC DNA]</scope>
    <source>
        <strain evidence="16 17">Nb-231</strain>
    </source>
</reference>
<dbReference type="STRING" id="314278.NB231_15843"/>
<evidence type="ECO:0000256" key="2">
    <source>
        <dbReference type="ARBA" id="ARBA00007164"/>
    </source>
</evidence>
<proteinExistence type="inferred from homology"/>
<dbReference type="GO" id="GO:0006508">
    <property type="term" value="P:proteolysis"/>
    <property type="evidence" value="ECO:0007669"/>
    <property type="project" value="UniProtKB-KW"/>
</dbReference>
<evidence type="ECO:0000256" key="9">
    <source>
        <dbReference type="ARBA" id="ARBA00022984"/>
    </source>
</evidence>
<dbReference type="Pfam" id="PF00768">
    <property type="entry name" value="Peptidase_S11"/>
    <property type="match status" value="1"/>
</dbReference>
<dbReference type="GO" id="GO:0009002">
    <property type="term" value="F:serine-type D-Ala-D-Ala carboxypeptidase activity"/>
    <property type="evidence" value="ECO:0007669"/>
    <property type="project" value="UniProtKB-EC"/>
</dbReference>
<dbReference type="Pfam" id="PF07943">
    <property type="entry name" value="PBP5_C"/>
    <property type="match status" value="1"/>
</dbReference>
<evidence type="ECO:0000256" key="13">
    <source>
        <dbReference type="PIRSR" id="PIRSR618044-2"/>
    </source>
</evidence>
<dbReference type="InterPro" id="IPR001967">
    <property type="entry name" value="Peptidase_S11_N"/>
</dbReference>
<dbReference type="SUPFAM" id="SSF56601">
    <property type="entry name" value="beta-lactamase/transpeptidase-like"/>
    <property type="match status" value="1"/>
</dbReference>
<evidence type="ECO:0000313" key="17">
    <source>
        <dbReference type="Proteomes" id="UP000003374"/>
    </source>
</evidence>
<keyword evidence="4 16" id="KW-0121">Carboxypeptidase</keyword>
<dbReference type="Proteomes" id="UP000003374">
    <property type="component" value="Unassembled WGS sequence"/>
</dbReference>
<evidence type="ECO:0000256" key="12">
    <source>
        <dbReference type="PIRSR" id="PIRSR618044-1"/>
    </source>
</evidence>
<evidence type="ECO:0000256" key="6">
    <source>
        <dbReference type="ARBA" id="ARBA00022729"/>
    </source>
</evidence>
<dbReference type="EC" id="3.4.16.4" evidence="3"/>
<dbReference type="InterPro" id="IPR037167">
    <property type="entry name" value="Peptidase_S11_C_sf"/>
</dbReference>
<keyword evidence="17" id="KW-1185">Reference proteome</keyword>
<dbReference type="Gene3D" id="3.40.710.10">
    <property type="entry name" value="DD-peptidase/beta-lactamase superfamily"/>
    <property type="match status" value="1"/>
</dbReference>
<dbReference type="GO" id="GO:0009252">
    <property type="term" value="P:peptidoglycan biosynthetic process"/>
    <property type="evidence" value="ECO:0007669"/>
    <property type="project" value="UniProtKB-UniPathway"/>
</dbReference>
<evidence type="ECO:0000256" key="7">
    <source>
        <dbReference type="ARBA" id="ARBA00022801"/>
    </source>
</evidence>
<comment type="caution">
    <text evidence="16">The sequence shown here is derived from an EMBL/GenBank/DDBJ whole genome shotgun (WGS) entry which is preliminary data.</text>
</comment>
<dbReference type="GO" id="GO:0071555">
    <property type="term" value="P:cell wall organization"/>
    <property type="evidence" value="ECO:0007669"/>
    <property type="project" value="UniProtKB-KW"/>
</dbReference>
<evidence type="ECO:0000256" key="1">
    <source>
        <dbReference type="ARBA" id="ARBA00004752"/>
    </source>
</evidence>
<dbReference type="AlphaFoldDB" id="A4BLW9"/>
<feature type="active site" description="Acyl-ester intermediate" evidence="12">
    <location>
        <position position="22"/>
    </location>
</feature>
<dbReference type="PANTHER" id="PTHR21581">
    <property type="entry name" value="D-ALANYL-D-ALANINE CARBOXYPEPTIDASE"/>
    <property type="match status" value="1"/>
</dbReference>
<evidence type="ECO:0000256" key="5">
    <source>
        <dbReference type="ARBA" id="ARBA00022670"/>
    </source>
</evidence>
<evidence type="ECO:0000256" key="4">
    <source>
        <dbReference type="ARBA" id="ARBA00022645"/>
    </source>
</evidence>
<comment type="similarity">
    <text evidence="2 14">Belongs to the peptidase S11 family.</text>
</comment>